<accession>A0ACB8TP55</accession>
<gene>
    <name evidence="1" type="ORF">BDY19DRAFT_910352</name>
</gene>
<organism evidence="1 2">
    <name type="scientific">Irpex rosettiformis</name>
    <dbReference type="NCBI Taxonomy" id="378272"/>
    <lineage>
        <taxon>Eukaryota</taxon>
        <taxon>Fungi</taxon>
        <taxon>Dikarya</taxon>
        <taxon>Basidiomycota</taxon>
        <taxon>Agaricomycotina</taxon>
        <taxon>Agaricomycetes</taxon>
        <taxon>Polyporales</taxon>
        <taxon>Irpicaceae</taxon>
        <taxon>Irpex</taxon>
    </lineage>
</organism>
<name>A0ACB8TP55_9APHY</name>
<proteinExistence type="predicted"/>
<protein>
    <submittedName>
        <fullName evidence="1">Uncharacterized protein</fullName>
    </submittedName>
</protein>
<comment type="caution">
    <text evidence="1">The sequence shown here is derived from an EMBL/GenBank/DDBJ whole genome shotgun (WGS) entry which is preliminary data.</text>
</comment>
<dbReference type="Proteomes" id="UP001055072">
    <property type="component" value="Unassembled WGS sequence"/>
</dbReference>
<dbReference type="EMBL" id="MU274953">
    <property type="protein sequence ID" value="KAI0083811.1"/>
    <property type="molecule type" value="Genomic_DNA"/>
</dbReference>
<keyword evidence="2" id="KW-1185">Reference proteome</keyword>
<evidence type="ECO:0000313" key="2">
    <source>
        <dbReference type="Proteomes" id="UP001055072"/>
    </source>
</evidence>
<reference evidence="1" key="1">
    <citation type="journal article" date="2021" name="Environ. Microbiol.">
        <title>Gene family expansions and transcriptome signatures uncover fungal adaptations to wood decay.</title>
        <authorList>
            <person name="Hage H."/>
            <person name="Miyauchi S."/>
            <person name="Viragh M."/>
            <person name="Drula E."/>
            <person name="Min B."/>
            <person name="Chaduli D."/>
            <person name="Navarro D."/>
            <person name="Favel A."/>
            <person name="Norest M."/>
            <person name="Lesage-Meessen L."/>
            <person name="Balint B."/>
            <person name="Merenyi Z."/>
            <person name="de Eugenio L."/>
            <person name="Morin E."/>
            <person name="Martinez A.T."/>
            <person name="Baldrian P."/>
            <person name="Stursova M."/>
            <person name="Martinez M.J."/>
            <person name="Novotny C."/>
            <person name="Magnuson J.K."/>
            <person name="Spatafora J.W."/>
            <person name="Maurice S."/>
            <person name="Pangilinan J."/>
            <person name="Andreopoulos W."/>
            <person name="LaButti K."/>
            <person name="Hundley H."/>
            <person name="Na H."/>
            <person name="Kuo A."/>
            <person name="Barry K."/>
            <person name="Lipzen A."/>
            <person name="Henrissat B."/>
            <person name="Riley R."/>
            <person name="Ahrendt S."/>
            <person name="Nagy L.G."/>
            <person name="Grigoriev I.V."/>
            <person name="Martin F."/>
            <person name="Rosso M.N."/>
        </authorList>
    </citation>
    <scope>NUCLEOTIDE SEQUENCE</scope>
    <source>
        <strain evidence="1">CBS 384.51</strain>
    </source>
</reference>
<evidence type="ECO:0000313" key="1">
    <source>
        <dbReference type="EMBL" id="KAI0083811.1"/>
    </source>
</evidence>
<sequence length="198" mass="21758">MFLIGVHTDAKDIVCPQVWTTGKHIEKFFQLTICVSLSEFTRKLRTTVLLAFKTLIDKNLSAMHFCRLSCSELEIWQKQGFETKLSTTATFSSSPISIDTGPASEESSDSSFAAPAQISLSTQVSADTSPVVFKMPKDSALPIPEHTSPSIQDLSASTLSIFAVNDKSLVEKKTRKQCSDFSKKKKLNACTKNKLSQA</sequence>